<organism evidence="1 2">
    <name type="scientific">Rhizophagus irregularis</name>
    <dbReference type="NCBI Taxonomy" id="588596"/>
    <lineage>
        <taxon>Eukaryota</taxon>
        <taxon>Fungi</taxon>
        <taxon>Fungi incertae sedis</taxon>
        <taxon>Mucoromycota</taxon>
        <taxon>Glomeromycotina</taxon>
        <taxon>Glomeromycetes</taxon>
        <taxon>Glomerales</taxon>
        <taxon>Glomeraceae</taxon>
        <taxon>Rhizophagus</taxon>
    </lineage>
</organism>
<protein>
    <submittedName>
        <fullName evidence="1">Uncharacterized protein</fullName>
    </submittedName>
</protein>
<comment type="caution">
    <text evidence="1">The sequence shown here is derived from an EMBL/GenBank/DDBJ whole genome shotgun (WGS) entry which is preliminary data.</text>
</comment>
<name>A0A915YSZ8_9GLOM</name>
<gene>
    <name evidence="1" type="ORF">CHRIB12_LOCUS2433</name>
</gene>
<evidence type="ECO:0000313" key="2">
    <source>
        <dbReference type="Proteomes" id="UP000684084"/>
    </source>
</evidence>
<dbReference type="OrthoDB" id="2410809at2759"/>
<proteinExistence type="predicted"/>
<dbReference type="EMBL" id="CAGKOT010000003">
    <property type="protein sequence ID" value="CAB5323984.1"/>
    <property type="molecule type" value="Genomic_DNA"/>
</dbReference>
<dbReference type="AlphaFoldDB" id="A0A915YSZ8"/>
<dbReference type="VEuPathDB" id="FungiDB:RhiirFUN_006520"/>
<reference evidence="1" key="1">
    <citation type="submission" date="2020-05" db="EMBL/GenBank/DDBJ databases">
        <authorList>
            <person name="Rincon C."/>
            <person name="Sanders R I."/>
            <person name="Robbins C."/>
            <person name="Chaturvedi A."/>
        </authorList>
    </citation>
    <scope>NUCLEOTIDE SEQUENCE</scope>
    <source>
        <strain evidence="1">CHB12</strain>
    </source>
</reference>
<accession>A0A915YSZ8</accession>
<sequence length="708" mass="82079">MFNVYKSNEERLRYNQLKAHQNFFKLINSKTVQCKCGKQVKLDKTYRVKNLETHASGSGCLFQNSTNKRQFSILNFVKRPLEINENIPVQISPISCQDLNDDKYLDYILLTPTQYEGGKRDYIVAYNLFPNKFSGRKGFSRNKLTPEEKIIWRRELLLTFKWRIDKDLKAIFSMNCERKIRHPSGICINCQAIRDNAHFKRALIKRRHNDSTAKYIPNHYEFTKTLQNANLKKIYRSSVNVNLMIKLKNLEERGKKKNGLRYSEHLLHFFSLLSENSRIYSIFKNAFGGMSLQHIRDQDIFTSPDLSFENIMQFAKIANDYHWKGPVILITDCTKLRPKVVYYQEFGTIMGSVLSSDQTKVSTYEDIHATMKLIRENDAVANQIRGFIIKIPISKIPPVIIAAIPTKGNTKADEISQLLLDIINMTACAEINLLSIDSFYGINFRALIYNNRPIVCVQCPKHAKKTARNQIHYGSKLLTFGNDTIRYDQLLELAQMPNSPICVRDVRNVNKQDDAAAYRTFHSDLISMCQKDGVLMPGKAGFFVYMFILGELFDAYLNRQINHKTRIIMKHGTEALEHVFGIAKQLVPDFTAYEFFKVLRRVMYCNKIIRNGEFKIDKNKLSASGYTIDIDTHSINSEILEILRKWPSNSEIYDAVRIAHQNAFNFAKMIDLVSNELELAHIVFVDNNNLVDEDEDKELMSIYDDEEK</sequence>
<evidence type="ECO:0000313" key="1">
    <source>
        <dbReference type="EMBL" id="CAB5323984.1"/>
    </source>
</evidence>
<dbReference type="Proteomes" id="UP000684084">
    <property type="component" value="Unassembled WGS sequence"/>
</dbReference>